<sequence length="82" mass="9274">MTSVNFEFLRPRRAYLAELAAFAEQYAWPDPSSALVKLRSFVEEMVATIYAELSLVAPRNAHLNDLLNESTFQAATPRVIRS</sequence>
<proteinExistence type="predicted"/>
<evidence type="ECO:0000313" key="2">
    <source>
        <dbReference type="Proteomes" id="UP000295781"/>
    </source>
</evidence>
<dbReference type="Proteomes" id="UP000295781">
    <property type="component" value="Chromosome"/>
</dbReference>
<accession>A0A4P2Q4C0</accession>
<reference evidence="1 2" key="1">
    <citation type="submission" date="2015-09" db="EMBL/GenBank/DDBJ databases">
        <title>Sorangium comparison.</title>
        <authorList>
            <person name="Zaburannyi N."/>
            <person name="Bunk B."/>
            <person name="Overmann J."/>
            <person name="Mueller R."/>
        </authorList>
    </citation>
    <scope>NUCLEOTIDE SEQUENCE [LARGE SCALE GENOMIC DNA]</scope>
    <source>
        <strain evidence="1 2">So ceGT47</strain>
    </source>
</reference>
<protein>
    <submittedName>
        <fullName evidence="1">Uncharacterized protein</fullName>
    </submittedName>
</protein>
<evidence type="ECO:0000313" key="1">
    <source>
        <dbReference type="EMBL" id="AUX23848.1"/>
    </source>
</evidence>
<name>A0A4P2Q4C0_SORCE</name>
<organism evidence="1 2">
    <name type="scientific">Sorangium cellulosum</name>
    <name type="common">Polyangium cellulosum</name>
    <dbReference type="NCBI Taxonomy" id="56"/>
    <lineage>
        <taxon>Bacteria</taxon>
        <taxon>Pseudomonadati</taxon>
        <taxon>Myxococcota</taxon>
        <taxon>Polyangia</taxon>
        <taxon>Polyangiales</taxon>
        <taxon>Polyangiaceae</taxon>
        <taxon>Sorangium</taxon>
    </lineage>
</organism>
<dbReference type="AlphaFoldDB" id="A0A4P2Q4C0"/>
<gene>
    <name evidence="1" type="ORF">SOCEGT47_043780</name>
</gene>
<dbReference type="EMBL" id="CP012670">
    <property type="protein sequence ID" value="AUX23848.1"/>
    <property type="molecule type" value="Genomic_DNA"/>
</dbReference>